<evidence type="ECO:0000256" key="2">
    <source>
        <dbReference type="ARBA" id="ARBA00023274"/>
    </source>
</evidence>
<proteinExistence type="inferred from homology"/>
<feature type="region of interest" description="Disordered" evidence="7">
    <location>
        <begin position="1"/>
        <end position="25"/>
    </location>
</feature>
<reference evidence="8 9" key="1">
    <citation type="journal article" date="2018" name="Syst. Appl. Microbiol.">
        <title>Abditibacterium utsteinense sp. nov., the first cultivated member of candidate phylum FBP, isolated from ice-free Antarctic soil samples.</title>
        <authorList>
            <person name="Tahon G."/>
            <person name="Tytgat B."/>
            <person name="Lebbe L."/>
            <person name="Carlier A."/>
            <person name="Willems A."/>
        </authorList>
    </citation>
    <scope>NUCLEOTIDE SEQUENCE [LARGE SCALE GENOMIC DNA]</scope>
    <source>
        <strain evidence="8 9">LMG 29911</strain>
    </source>
</reference>
<gene>
    <name evidence="4" type="primary">rpsO</name>
    <name evidence="8" type="ORF">B1R32_102271</name>
</gene>
<dbReference type="Proteomes" id="UP000237684">
    <property type="component" value="Unassembled WGS sequence"/>
</dbReference>
<evidence type="ECO:0000256" key="3">
    <source>
        <dbReference type="ARBA" id="ARBA00064542"/>
    </source>
</evidence>
<dbReference type="EMBL" id="NIGF01000002">
    <property type="protein sequence ID" value="PQV65262.1"/>
    <property type="molecule type" value="Genomic_DNA"/>
</dbReference>
<dbReference type="HAMAP" id="MF_01343_B">
    <property type="entry name" value="Ribosomal_uS15_B"/>
    <property type="match status" value="1"/>
</dbReference>
<dbReference type="RefSeq" id="WP_105482594.1">
    <property type="nucleotide sequence ID" value="NZ_NIGF01000002.1"/>
</dbReference>
<keyword evidence="2 4" id="KW-0687">Ribonucleoprotein</keyword>
<feature type="compositionally biased region" description="Basic and acidic residues" evidence="7">
    <location>
        <begin position="1"/>
        <end position="21"/>
    </location>
</feature>
<keyword evidence="4 6" id="KW-0699">rRNA-binding</keyword>
<evidence type="ECO:0000313" key="8">
    <source>
        <dbReference type="EMBL" id="PQV65262.1"/>
    </source>
</evidence>
<comment type="caution">
    <text evidence="8">The sequence shown here is derived from an EMBL/GenBank/DDBJ whole genome shotgun (WGS) entry which is preliminary data.</text>
</comment>
<dbReference type="PROSITE" id="PS00362">
    <property type="entry name" value="RIBOSOMAL_S15"/>
    <property type="match status" value="1"/>
</dbReference>
<accession>A0A2S8SWT4</accession>
<name>A0A2S8SWT4_9BACT</name>
<dbReference type="FunCoup" id="A0A2S8SWT4">
    <property type="interactions" value="381"/>
</dbReference>
<dbReference type="InterPro" id="IPR000589">
    <property type="entry name" value="Ribosomal_uS15"/>
</dbReference>
<evidence type="ECO:0000256" key="6">
    <source>
        <dbReference type="RuleBase" id="RU004524"/>
    </source>
</evidence>
<keyword evidence="9" id="KW-1185">Reference proteome</keyword>
<evidence type="ECO:0000256" key="5">
    <source>
        <dbReference type="RuleBase" id="RU003919"/>
    </source>
</evidence>
<dbReference type="InParanoid" id="A0A2S8SWT4"/>
<comment type="subunit">
    <text evidence="3 4">Part of the 30S ribosomal subunit. Forms a bridge to the 50S subunit in the 70S ribosome, contacting the 23S rRNA.</text>
</comment>
<dbReference type="Gene3D" id="1.10.287.10">
    <property type="entry name" value="S15/NS1, RNA-binding"/>
    <property type="match status" value="1"/>
</dbReference>
<dbReference type="AlphaFoldDB" id="A0A2S8SWT4"/>
<keyword evidence="1 4" id="KW-0689">Ribosomal protein</keyword>
<comment type="similarity">
    <text evidence="4 5">Belongs to the universal ribosomal protein uS15 family.</text>
</comment>
<dbReference type="NCBIfam" id="TIGR00952">
    <property type="entry name" value="S15_bact"/>
    <property type="match status" value="1"/>
</dbReference>
<evidence type="ECO:0000256" key="4">
    <source>
        <dbReference type="HAMAP-Rule" id="MF_01343"/>
    </source>
</evidence>
<evidence type="ECO:0000256" key="1">
    <source>
        <dbReference type="ARBA" id="ARBA00022980"/>
    </source>
</evidence>
<dbReference type="SUPFAM" id="SSF47060">
    <property type="entry name" value="S15/NS1 RNA-binding domain"/>
    <property type="match status" value="1"/>
</dbReference>
<dbReference type="FunFam" id="1.10.287.10:FF:000002">
    <property type="entry name" value="30S ribosomal protein S15"/>
    <property type="match status" value="1"/>
</dbReference>
<protein>
    <recommendedName>
        <fullName evidence="4">Small ribosomal subunit protein uS15</fullName>
    </recommendedName>
</protein>
<comment type="function">
    <text evidence="4">Forms an intersubunit bridge (bridge B4) with the 23S rRNA of the 50S subunit in the ribosome.</text>
</comment>
<dbReference type="Gene3D" id="6.10.250.3130">
    <property type="match status" value="1"/>
</dbReference>
<dbReference type="PANTHER" id="PTHR23321">
    <property type="entry name" value="RIBOSOMAL PROTEIN S15, BACTERIAL AND ORGANELLAR"/>
    <property type="match status" value="1"/>
</dbReference>
<dbReference type="SMART" id="SM01387">
    <property type="entry name" value="Ribosomal_S15"/>
    <property type="match status" value="1"/>
</dbReference>
<dbReference type="GO" id="GO:0019843">
    <property type="term" value="F:rRNA binding"/>
    <property type="evidence" value="ECO:0007669"/>
    <property type="project" value="UniProtKB-UniRule"/>
</dbReference>
<evidence type="ECO:0000256" key="7">
    <source>
        <dbReference type="SAM" id="MobiDB-lite"/>
    </source>
</evidence>
<keyword evidence="4 6" id="KW-0694">RNA-binding</keyword>
<dbReference type="GO" id="GO:0003735">
    <property type="term" value="F:structural constituent of ribosome"/>
    <property type="evidence" value="ECO:0007669"/>
    <property type="project" value="InterPro"/>
</dbReference>
<organism evidence="8 9">
    <name type="scientific">Abditibacterium utsteinense</name>
    <dbReference type="NCBI Taxonomy" id="1960156"/>
    <lineage>
        <taxon>Bacteria</taxon>
        <taxon>Pseudomonadati</taxon>
        <taxon>Abditibacteriota</taxon>
        <taxon>Abditibacteriia</taxon>
        <taxon>Abditibacteriales</taxon>
        <taxon>Abditibacteriaceae</taxon>
        <taxon>Abditibacterium</taxon>
    </lineage>
</organism>
<dbReference type="OrthoDB" id="9799262at2"/>
<dbReference type="GO" id="GO:0006412">
    <property type="term" value="P:translation"/>
    <property type="evidence" value="ECO:0007669"/>
    <property type="project" value="UniProtKB-UniRule"/>
</dbReference>
<dbReference type="Pfam" id="PF00312">
    <property type="entry name" value="Ribosomal_S15"/>
    <property type="match status" value="1"/>
</dbReference>
<dbReference type="GO" id="GO:0022627">
    <property type="term" value="C:cytosolic small ribosomal subunit"/>
    <property type="evidence" value="ECO:0007669"/>
    <property type="project" value="TreeGrafter"/>
</dbReference>
<dbReference type="PANTHER" id="PTHR23321:SF26">
    <property type="entry name" value="SMALL RIBOSOMAL SUBUNIT PROTEIN US15M"/>
    <property type="match status" value="1"/>
</dbReference>
<evidence type="ECO:0000313" key="9">
    <source>
        <dbReference type="Proteomes" id="UP000237684"/>
    </source>
</evidence>
<dbReference type="CDD" id="cd00353">
    <property type="entry name" value="Ribosomal_S15p_S13e"/>
    <property type="match status" value="1"/>
</dbReference>
<dbReference type="InterPro" id="IPR005290">
    <property type="entry name" value="Ribosomal_uS15_bac-type"/>
</dbReference>
<comment type="function">
    <text evidence="4 6">One of the primary rRNA binding proteins, it binds directly to 16S rRNA where it helps nucleate assembly of the platform of the 30S subunit by binding and bridging several RNA helices of the 16S rRNA.</text>
</comment>
<dbReference type="InterPro" id="IPR009068">
    <property type="entry name" value="uS15_NS1_RNA-bd_sf"/>
</dbReference>
<sequence>MSVAEREKVTTIREHQKHESDTGSPEVQIALITARIIYLTDHLKMHKKDHASRLGLLRLVGQRRRLLRYLQDRDVARYRAVIAKLGLRR</sequence>